<sequence length="266" mass="30927">MDYRYLKAFLYTAEYASFSKAAQKLKIAQSAVSRQIKLLEESLDEELIMRSSKKVLLTTKGKELYLVAKQFDEMTDEIFQKEEKKPLRIGILNGLLKNWFTPYLTKYCKKYSRELSIHIEDQPQLKAGIEDGRYDITFSTDNLQSELVSSLKLFREKLVLISKEEIELTRLEQYRWIVFSHGDNLYKISKKPSDTIITVDSIDTILNLVKNNLGIAVVPDHVLKKSENLQIYNLKSLPNSDIYMTTLNYKHMPAHIREMTTIISAK</sequence>
<dbReference type="GO" id="GO:0003700">
    <property type="term" value="F:DNA-binding transcription factor activity"/>
    <property type="evidence" value="ECO:0007669"/>
    <property type="project" value="InterPro"/>
</dbReference>
<dbReference type="Gene3D" id="3.40.190.290">
    <property type="match status" value="1"/>
</dbReference>
<dbReference type="FunFam" id="1.10.10.10:FF:000001">
    <property type="entry name" value="LysR family transcriptional regulator"/>
    <property type="match status" value="1"/>
</dbReference>
<evidence type="ECO:0000256" key="4">
    <source>
        <dbReference type="ARBA" id="ARBA00023163"/>
    </source>
</evidence>
<feature type="domain" description="HTH lysR-type" evidence="5">
    <location>
        <begin position="1"/>
        <end position="58"/>
    </location>
</feature>
<comment type="similarity">
    <text evidence="1">Belongs to the LysR transcriptional regulatory family.</text>
</comment>
<dbReference type="PANTHER" id="PTHR30126">
    <property type="entry name" value="HTH-TYPE TRANSCRIPTIONAL REGULATOR"/>
    <property type="match status" value="1"/>
</dbReference>
<dbReference type="InterPro" id="IPR005119">
    <property type="entry name" value="LysR_subst-bd"/>
</dbReference>
<dbReference type="CDD" id="cd05466">
    <property type="entry name" value="PBP2_LTTR_substrate"/>
    <property type="match status" value="1"/>
</dbReference>
<dbReference type="InterPro" id="IPR036390">
    <property type="entry name" value="WH_DNA-bd_sf"/>
</dbReference>
<dbReference type="SUPFAM" id="SSF46785">
    <property type="entry name" value="Winged helix' DNA-binding domain"/>
    <property type="match status" value="1"/>
</dbReference>
<dbReference type="eggNOG" id="COG0583">
    <property type="taxonomic scope" value="Bacteria"/>
</dbReference>
<evidence type="ECO:0000313" key="6">
    <source>
        <dbReference type="EMBL" id="CBW27034.1"/>
    </source>
</evidence>
<dbReference type="EMBL" id="FQ312005">
    <property type="protein sequence ID" value="CBW27034.1"/>
    <property type="molecule type" value="Genomic_DNA"/>
</dbReference>
<keyword evidence="2" id="KW-0805">Transcription regulation</keyword>
<accession>E1X463</accession>
<dbReference type="GO" id="GO:0000976">
    <property type="term" value="F:transcription cis-regulatory region binding"/>
    <property type="evidence" value="ECO:0007669"/>
    <property type="project" value="TreeGrafter"/>
</dbReference>
<reference evidence="7" key="1">
    <citation type="journal article" date="2013" name="ISME J.">
        <title>A small predatory core genome in the divergent marine Bacteriovorax marinus SJ and the terrestrial Bdellovibrio bacteriovorus.</title>
        <authorList>
            <person name="Crossman L.C."/>
            <person name="Chen H."/>
            <person name="Cerdeno-Tarraga A.M."/>
            <person name="Brooks K."/>
            <person name="Quail M.A."/>
            <person name="Pineiro S.A."/>
            <person name="Hobley L."/>
            <person name="Sockett R.E."/>
            <person name="Bentley S.D."/>
            <person name="Parkhill J."/>
            <person name="Williams H.N."/>
            <person name="Stine O.C."/>
        </authorList>
    </citation>
    <scope>NUCLEOTIDE SEQUENCE [LARGE SCALE GENOMIC DNA]</scope>
    <source>
        <strain evidence="7">ATCC BAA-682 / DSM 15412 / SJ</strain>
    </source>
</reference>
<dbReference type="AlphaFoldDB" id="E1X463"/>
<dbReference type="RefSeq" id="WP_014244812.1">
    <property type="nucleotide sequence ID" value="NC_016620.1"/>
</dbReference>
<dbReference type="PATRIC" id="fig|862908.3.peg.2123"/>
<proteinExistence type="inferred from homology"/>
<evidence type="ECO:0000256" key="3">
    <source>
        <dbReference type="ARBA" id="ARBA00023125"/>
    </source>
</evidence>
<dbReference type="InterPro" id="IPR036388">
    <property type="entry name" value="WH-like_DNA-bd_sf"/>
</dbReference>
<gene>
    <name evidence="6" type="ordered locus">BMS_2232</name>
</gene>
<dbReference type="OrthoDB" id="9812435at2"/>
<keyword evidence="7" id="KW-1185">Reference proteome</keyword>
<dbReference type="PANTHER" id="PTHR30126:SF40">
    <property type="entry name" value="HTH-TYPE TRANSCRIPTIONAL REGULATOR GLTR"/>
    <property type="match status" value="1"/>
</dbReference>
<evidence type="ECO:0000256" key="1">
    <source>
        <dbReference type="ARBA" id="ARBA00009437"/>
    </source>
</evidence>
<dbReference type="InterPro" id="IPR000847">
    <property type="entry name" value="LysR_HTH_N"/>
</dbReference>
<dbReference type="KEGG" id="bmx:BMS_2232"/>
<evidence type="ECO:0000256" key="2">
    <source>
        <dbReference type="ARBA" id="ARBA00023015"/>
    </source>
</evidence>
<dbReference type="PROSITE" id="PS50931">
    <property type="entry name" value="HTH_LYSR"/>
    <property type="match status" value="1"/>
</dbReference>
<dbReference type="Gene3D" id="1.10.10.10">
    <property type="entry name" value="Winged helix-like DNA-binding domain superfamily/Winged helix DNA-binding domain"/>
    <property type="match status" value="1"/>
</dbReference>
<evidence type="ECO:0000259" key="5">
    <source>
        <dbReference type="PROSITE" id="PS50931"/>
    </source>
</evidence>
<name>E1X463_HALMS</name>
<dbReference type="Pfam" id="PF03466">
    <property type="entry name" value="LysR_substrate"/>
    <property type="match status" value="1"/>
</dbReference>
<protein>
    <submittedName>
        <fullName evidence="6">LysR-family regulatory protein</fullName>
    </submittedName>
</protein>
<evidence type="ECO:0000313" key="7">
    <source>
        <dbReference type="Proteomes" id="UP000008963"/>
    </source>
</evidence>
<dbReference type="HOGENOM" id="CLU_039613_6_1_7"/>
<organism evidence="6 7">
    <name type="scientific">Halobacteriovorax marinus (strain ATCC BAA-682 / DSM 15412 / SJ)</name>
    <name type="common">Bacteriovorax marinus</name>
    <dbReference type="NCBI Taxonomy" id="862908"/>
    <lineage>
        <taxon>Bacteria</taxon>
        <taxon>Pseudomonadati</taxon>
        <taxon>Bdellovibrionota</taxon>
        <taxon>Bacteriovoracia</taxon>
        <taxon>Bacteriovoracales</taxon>
        <taxon>Halobacteriovoraceae</taxon>
        <taxon>Halobacteriovorax</taxon>
    </lineage>
</organism>
<dbReference type="Proteomes" id="UP000008963">
    <property type="component" value="Chromosome"/>
</dbReference>
<dbReference type="STRING" id="862908.BMS_2232"/>
<dbReference type="SUPFAM" id="SSF53850">
    <property type="entry name" value="Periplasmic binding protein-like II"/>
    <property type="match status" value="1"/>
</dbReference>
<keyword evidence="3" id="KW-0238">DNA-binding</keyword>
<keyword evidence="4" id="KW-0804">Transcription</keyword>
<dbReference type="PRINTS" id="PR00039">
    <property type="entry name" value="HTHLYSR"/>
</dbReference>
<dbReference type="Pfam" id="PF00126">
    <property type="entry name" value="HTH_1"/>
    <property type="match status" value="1"/>
</dbReference>